<proteinExistence type="predicted"/>
<feature type="region of interest" description="Disordered" evidence="1">
    <location>
        <begin position="136"/>
        <end position="159"/>
    </location>
</feature>
<gene>
    <name evidence="2" type="ORF">SVIM_LOCUS270146</name>
</gene>
<evidence type="ECO:0000313" key="2">
    <source>
        <dbReference type="EMBL" id="VFU44184.1"/>
    </source>
</evidence>
<dbReference type="AlphaFoldDB" id="A0A6N2M8P3"/>
<protein>
    <submittedName>
        <fullName evidence="2">Uncharacterized protein</fullName>
    </submittedName>
</protein>
<organism evidence="2">
    <name type="scientific">Salix viminalis</name>
    <name type="common">Common osier</name>
    <name type="synonym">Basket willow</name>
    <dbReference type="NCBI Taxonomy" id="40686"/>
    <lineage>
        <taxon>Eukaryota</taxon>
        <taxon>Viridiplantae</taxon>
        <taxon>Streptophyta</taxon>
        <taxon>Embryophyta</taxon>
        <taxon>Tracheophyta</taxon>
        <taxon>Spermatophyta</taxon>
        <taxon>Magnoliopsida</taxon>
        <taxon>eudicotyledons</taxon>
        <taxon>Gunneridae</taxon>
        <taxon>Pentapetalae</taxon>
        <taxon>rosids</taxon>
        <taxon>fabids</taxon>
        <taxon>Malpighiales</taxon>
        <taxon>Salicaceae</taxon>
        <taxon>Saliceae</taxon>
        <taxon>Salix</taxon>
    </lineage>
</organism>
<name>A0A6N2M8P3_SALVM</name>
<accession>A0A6N2M8P3</accession>
<dbReference type="EMBL" id="CAADRP010001597">
    <property type="protein sequence ID" value="VFU44184.1"/>
    <property type="molecule type" value="Genomic_DNA"/>
</dbReference>
<sequence>MLTFGSLDVNLENPQKALKVAAVSWGRISGLDERLMAEINGDCEEFANGGGCHEIVHNQVRLWLCCRHGSRKSREMYTTSNTLLETRATSFAEGKYPSDVSVDALSCPLPHDMALTSKHGRRHDGKVRRSTVIQPDNPRKYQMSPTLPINTKPIPPTSA</sequence>
<evidence type="ECO:0000256" key="1">
    <source>
        <dbReference type="SAM" id="MobiDB-lite"/>
    </source>
</evidence>
<reference evidence="2" key="1">
    <citation type="submission" date="2019-03" db="EMBL/GenBank/DDBJ databases">
        <authorList>
            <person name="Mank J."/>
            <person name="Almeida P."/>
        </authorList>
    </citation>
    <scope>NUCLEOTIDE SEQUENCE</scope>
    <source>
        <strain evidence="2">78183</strain>
    </source>
</reference>